<dbReference type="RefSeq" id="WP_003353291.1">
    <property type="nucleotide sequence ID" value="NZ_JH414745.1"/>
</dbReference>
<accession>G9QJ42</accession>
<evidence type="ECO:0000313" key="2">
    <source>
        <dbReference type="Proteomes" id="UP000011747"/>
    </source>
</evidence>
<dbReference type="AlphaFoldDB" id="G9QJ42"/>
<dbReference type="Proteomes" id="UP000011747">
    <property type="component" value="Unassembled WGS sequence"/>
</dbReference>
<sequence>MSYIKQPLTLSVQDRITRERDHSIERASIIKRAIGSIEEAYGLYDFILFLEMV</sequence>
<proteinExistence type="predicted"/>
<organism evidence="1 2">
    <name type="scientific">Bacillus smithii 7_3_47FAA</name>
    <dbReference type="NCBI Taxonomy" id="665952"/>
    <lineage>
        <taxon>Bacteria</taxon>
        <taxon>Bacillati</taxon>
        <taxon>Bacillota</taxon>
        <taxon>Bacilli</taxon>
        <taxon>Bacillales</taxon>
        <taxon>Bacillaceae</taxon>
        <taxon>Bacillus</taxon>
    </lineage>
</organism>
<dbReference type="PATRIC" id="fig|665952.3.peg.986"/>
<dbReference type="EMBL" id="ACWF01000051">
    <property type="protein sequence ID" value="EHL78835.1"/>
    <property type="molecule type" value="Genomic_DNA"/>
</dbReference>
<reference evidence="1 2" key="1">
    <citation type="submission" date="2011-09" db="EMBL/GenBank/DDBJ databases">
        <title>The Genome Sequence of Bacillus smithii 7_3_47FAA.</title>
        <authorList>
            <consortium name="The Broad Institute Genome Sequencing Platform"/>
            <person name="Earl A."/>
            <person name="Ward D."/>
            <person name="Feldgarden M."/>
            <person name="Gevers D."/>
            <person name="Daigneault M."/>
            <person name="Strauss J."/>
            <person name="Allen-Vercoe E."/>
            <person name="Young S.K."/>
            <person name="Zeng Q."/>
            <person name="Gargeya S."/>
            <person name="Fitzgerald M."/>
            <person name="Haas B."/>
            <person name="Abouelleil A."/>
            <person name="Alvarado L."/>
            <person name="Arachchi H.M."/>
            <person name="Berlin A."/>
            <person name="Brown A."/>
            <person name="Chapman S.B."/>
            <person name="Chen Z."/>
            <person name="Dunbar C."/>
            <person name="Freedman E."/>
            <person name="Gearin G."/>
            <person name="Goldberg J."/>
            <person name="Griggs A."/>
            <person name="Gujja S."/>
            <person name="Heiman D."/>
            <person name="Howarth C."/>
            <person name="Larson L."/>
            <person name="Lui A."/>
            <person name="MacDonald P.J.P."/>
            <person name="Montmayeur A."/>
            <person name="Murphy C."/>
            <person name="Neiman D."/>
            <person name="Pearson M."/>
            <person name="Priest M."/>
            <person name="Roberts A."/>
            <person name="Saif S."/>
            <person name="Shea T."/>
            <person name="Shenoy N."/>
            <person name="Sisk P."/>
            <person name="Stolte C."/>
            <person name="Sykes S."/>
            <person name="Wortman J."/>
            <person name="Nusbaum C."/>
            <person name="Birren B."/>
        </authorList>
    </citation>
    <scope>NUCLEOTIDE SEQUENCE [LARGE SCALE GENOMIC DNA]</scope>
    <source>
        <strain evidence="1 2">7_3_47FAA</strain>
    </source>
</reference>
<name>G9QJ42_9BACI</name>
<comment type="caution">
    <text evidence="1">The sequence shown here is derived from an EMBL/GenBank/DDBJ whole genome shotgun (WGS) entry which is preliminary data.</text>
</comment>
<evidence type="ECO:0000313" key="1">
    <source>
        <dbReference type="EMBL" id="EHL78835.1"/>
    </source>
</evidence>
<protein>
    <submittedName>
        <fullName evidence="1">Uncharacterized protein</fullName>
    </submittedName>
</protein>
<gene>
    <name evidence="1" type="ORF">HMPREF1015_02203</name>
</gene>
<dbReference type="HOGENOM" id="CLU_3058720_0_0_9"/>
<keyword evidence="2" id="KW-1185">Reference proteome</keyword>